<dbReference type="InterPro" id="IPR014755">
    <property type="entry name" value="Cu-Rt/internalin_Ig-like"/>
</dbReference>
<evidence type="ECO:0000313" key="2">
    <source>
        <dbReference type="EMBL" id="MFL0245564.1"/>
    </source>
</evidence>
<protein>
    <submittedName>
        <fullName evidence="2">Uncharacterized protein</fullName>
    </submittedName>
</protein>
<proteinExistence type="predicted"/>
<dbReference type="EMBL" id="JBJHZZ010000001">
    <property type="protein sequence ID" value="MFL0245564.1"/>
    <property type="molecule type" value="Genomic_DNA"/>
</dbReference>
<comment type="caution">
    <text evidence="2">The sequence shown here is derived from an EMBL/GenBank/DDBJ whole genome shotgun (WGS) entry which is preliminary data.</text>
</comment>
<evidence type="ECO:0000313" key="3">
    <source>
        <dbReference type="Proteomes" id="UP001623591"/>
    </source>
</evidence>
<organism evidence="2 3">
    <name type="scientific">Candidatus Clostridium stratigraminis</name>
    <dbReference type="NCBI Taxonomy" id="3381661"/>
    <lineage>
        <taxon>Bacteria</taxon>
        <taxon>Bacillati</taxon>
        <taxon>Bacillota</taxon>
        <taxon>Clostridia</taxon>
        <taxon>Eubacteriales</taxon>
        <taxon>Clostridiaceae</taxon>
        <taxon>Clostridium</taxon>
    </lineage>
</organism>
<sequence length="168" mass="18402">MKKYLSCFLIACTVIAVQVFSESNVSAKSIVDISTTAISNAERNQEFPIPKLVSLEQISPNQIQISYDRDVDLKLGTKATNYWIQDTMNFTPKGIATLGKNEKANANNSLTDNLVKINPVNGLRNTFILTFSKNIPSGKEYKLIICYVTVQGAPPYSGDNGSATFVGK</sequence>
<dbReference type="Proteomes" id="UP001623591">
    <property type="component" value="Unassembled WGS sequence"/>
</dbReference>
<accession>A0ABW8T388</accession>
<gene>
    <name evidence="2" type="ORF">ACJDUG_01060</name>
</gene>
<keyword evidence="3" id="KW-1185">Reference proteome</keyword>
<name>A0ABW8T388_9CLOT</name>
<reference evidence="2 3" key="1">
    <citation type="submission" date="2024-11" db="EMBL/GenBank/DDBJ databases">
        <authorList>
            <person name="Heng Y.C."/>
            <person name="Lim A.C.H."/>
            <person name="Lee J.K.Y."/>
            <person name="Kittelmann S."/>
        </authorList>
    </citation>
    <scope>NUCLEOTIDE SEQUENCE [LARGE SCALE GENOMIC DNA]</scope>
    <source>
        <strain evidence="2 3">WILCCON 0185</strain>
    </source>
</reference>
<evidence type="ECO:0000256" key="1">
    <source>
        <dbReference type="ARBA" id="ARBA00022729"/>
    </source>
</evidence>
<dbReference type="Gene3D" id="2.60.40.1220">
    <property type="match status" value="1"/>
</dbReference>
<keyword evidence="1" id="KW-0732">Signal</keyword>
<dbReference type="RefSeq" id="WP_406768021.1">
    <property type="nucleotide sequence ID" value="NZ_JBJHZZ010000001.1"/>
</dbReference>